<evidence type="ECO:0000313" key="2">
    <source>
        <dbReference type="EMBL" id="KAF7323425.1"/>
    </source>
</evidence>
<evidence type="ECO:0000256" key="1">
    <source>
        <dbReference type="SAM" id="MobiDB-lite"/>
    </source>
</evidence>
<keyword evidence="3" id="KW-1185">Reference proteome</keyword>
<protein>
    <submittedName>
        <fullName evidence="2">Uncharacterized protein</fullName>
    </submittedName>
</protein>
<name>A0A8H6TXD0_MYCCL</name>
<reference evidence="2" key="1">
    <citation type="submission" date="2020-05" db="EMBL/GenBank/DDBJ databases">
        <title>Mycena genomes resolve the evolution of fungal bioluminescence.</title>
        <authorList>
            <person name="Tsai I.J."/>
        </authorList>
    </citation>
    <scope>NUCLEOTIDE SEQUENCE</scope>
    <source>
        <strain evidence="2">110903Hualien_Pintung</strain>
    </source>
</reference>
<dbReference type="EMBL" id="JACAZE010000001">
    <property type="protein sequence ID" value="KAF7323425.1"/>
    <property type="molecule type" value="Genomic_DNA"/>
</dbReference>
<feature type="region of interest" description="Disordered" evidence="1">
    <location>
        <begin position="133"/>
        <end position="173"/>
    </location>
</feature>
<sequence>MTPPKSARETRTDRRGRACGIHPRRCCKYSCPEAQLRDVTASQEKHTPNSPNEVMPLRLFDAVTSRVQRGDTHTEICNQVAPSRSASLLVADSTQNAPTSSCRVRALLGDQHQESVWVGPSCEKDQVSDFASENATGGEGAGGCQQRRCRTLRTSTNAPTYPNSSPTTKPDAEKDLKQLAGSSAAALDDGVSVQLGPISQAKHLGRRSPSAPEDGPKASTASFTNANAIGGDRVGTVALRHGRCKNSRSLSVNTAGVGGASSRLLARGKNATLLLLRSYEAFATALRTHHTCYLTWEPAIAEVSSAARTRSQRSGT</sequence>
<accession>A0A8H6TXD0</accession>
<dbReference type="Proteomes" id="UP000613580">
    <property type="component" value="Unassembled WGS sequence"/>
</dbReference>
<dbReference type="AlphaFoldDB" id="A0A8H6TXD0"/>
<comment type="caution">
    <text evidence="2">The sequence shown here is derived from an EMBL/GenBank/DDBJ whole genome shotgun (WGS) entry which is preliminary data.</text>
</comment>
<gene>
    <name evidence="2" type="ORF">HMN09_00123400</name>
</gene>
<feature type="region of interest" description="Disordered" evidence="1">
    <location>
        <begin position="198"/>
        <end position="226"/>
    </location>
</feature>
<organism evidence="2 3">
    <name type="scientific">Mycena chlorophos</name>
    <name type="common">Agaric fungus</name>
    <name type="synonym">Agaricus chlorophos</name>
    <dbReference type="NCBI Taxonomy" id="658473"/>
    <lineage>
        <taxon>Eukaryota</taxon>
        <taxon>Fungi</taxon>
        <taxon>Dikarya</taxon>
        <taxon>Basidiomycota</taxon>
        <taxon>Agaricomycotina</taxon>
        <taxon>Agaricomycetes</taxon>
        <taxon>Agaricomycetidae</taxon>
        <taxon>Agaricales</taxon>
        <taxon>Marasmiineae</taxon>
        <taxon>Mycenaceae</taxon>
        <taxon>Mycena</taxon>
    </lineage>
</organism>
<proteinExistence type="predicted"/>
<evidence type="ECO:0000313" key="3">
    <source>
        <dbReference type="Proteomes" id="UP000613580"/>
    </source>
</evidence>
<feature type="compositionally biased region" description="Polar residues" evidence="1">
    <location>
        <begin position="152"/>
        <end position="168"/>
    </location>
</feature>